<dbReference type="EMBL" id="CAJOBC010108556">
    <property type="protein sequence ID" value="CAF4514822.1"/>
    <property type="molecule type" value="Genomic_DNA"/>
</dbReference>
<dbReference type="Proteomes" id="UP000681722">
    <property type="component" value="Unassembled WGS sequence"/>
</dbReference>
<protein>
    <submittedName>
        <fullName evidence="2">Uncharacterized protein</fullName>
    </submittedName>
</protein>
<name>A0A8S2XVD7_9BILA</name>
<evidence type="ECO:0000313" key="2">
    <source>
        <dbReference type="EMBL" id="CAF4514822.1"/>
    </source>
</evidence>
<accession>A0A8S2XVD7</accession>
<dbReference type="AlphaFoldDB" id="A0A8S2XVD7"/>
<proteinExistence type="predicted"/>
<evidence type="ECO:0000256" key="1">
    <source>
        <dbReference type="SAM" id="MobiDB-lite"/>
    </source>
</evidence>
<sequence>MTAMDDSSQIQNKLSNETMTVSSNKDFGKYYGTDANNKRLKRYISSAQFSQNQSSMTTAVTGSANSQRKSQSQKFDFPPFIVKFKEDQQEMTDRKLIDELIRVWKNQHNKDINITGRFGHNQWLLIFANEPQTFEDLLNEQSWPDKLNNSEILIKQPRQLPSSYSLVIQQFHKNWKEKEVLEELKLQYLSLKNLTRMFTKDETSMNIVRADFSSLKEVQDLLAIGLISIGHLKHKVKQYYAPIRIQKCMKCFSHAHTTNNCRQSHQMCIRCGQQHAFNNECNNEIKCINCHGEHYAGHSSCPEVQKIRKEIREKYKTKRAELMVRFEQQQQDHNYGYDDQDFPPLNTVSSIMPPIPCLAKYSAVIRQQQQPQQTPITTNYESKSIENILNSFMNKIDARIQQMETTVMTQLCDIEIKIDKQQTITNTLEEIIYDIILPGTKLVQDVAFQMTRHAPTKQQLGDWNNEITKLLYKRQQSQTITANGRRNTGSTSLVSRTSSMNPNGTG</sequence>
<feature type="region of interest" description="Disordered" evidence="1">
    <location>
        <begin position="478"/>
        <end position="506"/>
    </location>
</feature>
<evidence type="ECO:0000313" key="3">
    <source>
        <dbReference type="Proteomes" id="UP000681722"/>
    </source>
</evidence>
<gene>
    <name evidence="2" type="ORF">SRO942_LOCUS45484</name>
</gene>
<comment type="caution">
    <text evidence="2">The sequence shown here is derived from an EMBL/GenBank/DDBJ whole genome shotgun (WGS) entry which is preliminary data.</text>
</comment>
<organism evidence="2 3">
    <name type="scientific">Didymodactylos carnosus</name>
    <dbReference type="NCBI Taxonomy" id="1234261"/>
    <lineage>
        <taxon>Eukaryota</taxon>
        <taxon>Metazoa</taxon>
        <taxon>Spiralia</taxon>
        <taxon>Gnathifera</taxon>
        <taxon>Rotifera</taxon>
        <taxon>Eurotatoria</taxon>
        <taxon>Bdelloidea</taxon>
        <taxon>Philodinida</taxon>
        <taxon>Philodinidae</taxon>
        <taxon>Didymodactylos</taxon>
    </lineage>
</organism>
<reference evidence="2" key="1">
    <citation type="submission" date="2021-02" db="EMBL/GenBank/DDBJ databases">
        <authorList>
            <person name="Nowell W R."/>
        </authorList>
    </citation>
    <scope>NUCLEOTIDE SEQUENCE</scope>
</reference>